<organism evidence="1 2">
    <name type="scientific">Breznakia blatticola</name>
    <dbReference type="NCBI Taxonomy" id="1754012"/>
    <lineage>
        <taxon>Bacteria</taxon>
        <taxon>Bacillati</taxon>
        <taxon>Bacillota</taxon>
        <taxon>Erysipelotrichia</taxon>
        <taxon>Erysipelotrichales</taxon>
        <taxon>Erysipelotrichaceae</taxon>
        <taxon>Breznakia</taxon>
    </lineage>
</organism>
<dbReference type="Gene3D" id="3.30.530.20">
    <property type="match status" value="1"/>
</dbReference>
<evidence type="ECO:0000313" key="2">
    <source>
        <dbReference type="Proteomes" id="UP000294743"/>
    </source>
</evidence>
<dbReference type="Proteomes" id="UP000294743">
    <property type="component" value="Unassembled WGS sequence"/>
</dbReference>
<protein>
    <submittedName>
        <fullName evidence="1">Polyketide cyclase/dehydrase/lipid transport protein</fullName>
    </submittedName>
</protein>
<sequence>MAKVSIKQTVSCDCKDVWDILLAVDMYPTWRSDVEKVEVVSDQVFIEYAKGGIATTFTVRVKDACTRWEFDIDNKMIQGHWVGLLKDKRSHTELEFTEDITPKKWYMKPFVKSFLMKTQKQFMADLVAYIK</sequence>
<dbReference type="RefSeq" id="WP_134169271.1">
    <property type="nucleotide sequence ID" value="NZ_SODD01000014.1"/>
</dbReference>
<dbReference type="Pfam" id="PF10604">
    <property type="entry name" value="Polyketide_cyc2"/>
    <property type="match status" value="1"/>
</dbReference>
<dbReference type="AlphaFoldDB" id="A0A4R7ZRR0"/>
<accession>A0A4R7ZRR0</accession>
<dbReference type="InterPro" id="IPR023393">
    <property type="entry name" value="START-like_dom_sf"/>
</dbReference>
<dbReference type="InterPro" id="IPR019587">
    <property type="entry name" value="Polyketide_cyclase/dehydratase"/>
</dbReference>
<dbReference type="SUPFAM" id="SSF55961">
    <property type="entry name" value="Bet v1-like"/>
    <property type="match status" value="1"/>
</dbReference>
<evidence type="ECO:0000313" key="1">
    <source>
        <dbReference type="EMBL" id="TDW20176.1"/>
    </source>
</evidence>
<comment type="caution">
    <text evidence="1">The sequence shown here is derived from an EMBL/GenBank/DDBJ whole genome shotgun (WGS) entry which is preliminary data.</text>
</comment>
<name>A0A4R7ZRR0_9FIRM</name>
<keyword evidence="2" id="KW-1185">Reference proteome</keyword>
<reference evidence="1 2" key="1">
    <citation type="submission" date="2019-03" db="EMBL/GenBank/DDBJ databases">
        <title>Genomic Encyclopedia of Type Strains, Phase IV (KMG-IV): sequencing the most valuable type-strain genomes for metagenomic binning, comparative biology and taxonomic classification.</title>
        <authorList>
            <person name="Goeker M."/>
        </authorList>
    </citation>
    <scope>NUCLEOTIDE SEQUENCE [LARGE SCALE GENOMIC DNA]</scope>
    <source>
        <strain evidence="1 2">DSM 28867</strain>
    </source>
</reference>
<dbReference type="OrthoDB" id="9788177at2"/>
<dbReference type="EMBL" id="SODD01000014">
    <property type="protein sequence ID" value="TDW20176.1"/>
    <property type="molecule type" value="Genomic_DNA"/>
</dbReference>
<dbReference type="CDD" id="cd07812">
    <property type="entry name" value="SRPBCC"/>
    <property type="match status" value="1"/>
</dbReference>
<proteinExistence type="predicted"/>
<gene>
    <name evidence="1" type="ORF">EDD63_1146</name>
</gene>